<dbReference type="SUPFAM" id="SSF143422">
    <property type="entry name" value="Transposase IS200-like"/>
    <property type="match status" value="1"/>
</dbReference>
<dbReference type="InterPro" id="IPR036515">
    <property type="entry name" value="Transposase_17_sf"/>
</dbReference>
<dbReference type="AlphaFoldDB" id="A0A934VNJ8"/>
<sequence length="299" mass="34290">ESFLDTLDEACRRAGWIVHAYALMGNHYHLLLETPEGNLVEGMKWFQGTYTQRVNTWMKRRGHLFQGRYKAQVVNGEQRNEGYFQTVSEYIHLNPARARMTGKGKEWERLQDYPWSSLGLYLGRKAKRPSWLEVDKVLESYSFKDHTAGRESYGKFMDARGEEVQGGKGGMGYDELRRGWCLGDGEFRQKMLDLAEKALEGKKRESHSGGLIKEHGEGEFLRLLEEGMAKLDLSEERLRDLKKSAPEKKALAAWLTSQTLVGTELVAQRLGMGHRSAVSQAKRWAKESKEGQKWMQKLG</sequence>
<dbReference type="Pfam" id="PF01797">
    <property type="entry name" value="Y1_Tnp"/>
    <property type="match status" value="1"/>
</dbReference>
<organism evidence="2 3">
    <name type="scientific">Roseibacillus ishigakijimensis</name>
    <dbReference type="NCBI Taxonomy" id="454146"/>
    <lineage>
        <taxon>Bacteria</taxon>
        <taxon>Pseudomonadati</taxon>
        <taxon>Verrucomicrobiota</taxon>
        <taxon>Verrucomicrobiia</taxon>
        <taxon>Verrucomicrobiales</taxon>
        <taxon>Verrucomicrobiaceae</taxon>
        <taxon>Roseibacillus</taxon>
    </lineage>
</organism>
<dbReference type="GO" id="GO:0004803">
    <property type="term" value="F:transposase activity"/>
    <property type="evidence" value="ECO:0007669"/>
    <property type="project" value="InterPro"/>
</dbReference>
<proteinExistence type="predicted"/>
<reference evidence="2" key="1">
    <citation type="submission" date="2021-01" db="EMBL/GenBank/DDBJ databases">
        <title>Modified the classification status of verrucomicrobia.</title>
        <authorList>
            <person name="Feng X."/>
        </authorList>
    </citation>
    <scope>NUCLEOTIDE SEQUENCE</scope>
    <source>
        <strain evidence="2">KCTC 12986</strain>
    </source>
</reference>
<dbReference type="PANTHER" id="PTHR34322">
    <property type="entry name" value="TRANSPOSASE, Y1_TNP DOMAIN-CONTAINING"/>
    <property type="match status" value="1"/>
</dbReference>
<dbReference type="SMART" id="SM01321">
    <property type="entry name" value="Y1_Tnp"/>
    <property type="match status" value="1"/>
</dbReference>
<dbReference type="GO" id="GO:0003677">
    <property type="term" value="F:DNA binding"/>
    <property type="evidence" value="ECO:0007669"/>
    <property type="project" value="InterPro"/>
</dbReference>
<keyword evidence="3" id="KW-1185">Reference proteome</keyword>
<protein>
    <submittedName>
        <fullName evidence="2">Transposase</fullName>
    </submittedName>
</protein>
<dbReference type="InterPro" id="IPR002686">
    <property type="entry name" value="Transposase_17"/>
</dbReference>
<dbReference type="PANTHER" id="PTHR34322:SF2">
    <property type="entry name" value="TRANSPOSASE IS200-LIKE DOMAIN-CONTAINING PROTEIN"/>
    <property type="match status" value="1"/>
</dbReference>
<dbReference type="RefSeq" id="WP_200392817.1">
    <property type="nucleotide sequence ID" value="NZ_JAENIO010000051.1"/>
</dbReference>
<gene>
    <name evidence="2" type="ORF">JIN78_15035</name>
</gene>
<dbReference type="Gene3D" id="3.30.70.1290">
    <property type="entry name" value="Transposase IS200-like"/>
    <property type="match status" value="1"/>
</dbReference>
<dbReference type="Proteomes" id="UP000604083">
    <property type="component" value="Unassembled WGS sequence"/>
</dbReference>
<feature type="non-terminal residue" evidence="2">
    <location>
        <position position="1"/>
    </location>
</feature>
<name>A0A934VNJ8_9BACT</name>
<evidence type="ECO:0000259" key="1">
    <source>
        <dbReference type="SMART" id="SM01321"/>
    </source>
</evidence>
<evidence type="ECO:0000313" key="3">
    <source>
        <dbReference type="Proteomes" id="UP000604083"/>
    </source>
</evidence>
<feature type="domain" description="Transposase IS200-like" evidence="1">
    <location>
        <begin position="2"/>
        <end position="94"/>
    </location>
</feature>
<dbReference type="EMBL" id="JAENIO010000051">
    <property type="protein sequence ID" value="MBK1835382.1"/>
    <property type="molecule type" value="Genomic_DNA"/>
</dbReference>
<comment type="caution">
    <text evidence="2">The sequence shown here is derived from an EMBL/GenBank/DDBJ whole genome shotgun (WGS) entry which is preliminary data.</text>
</comment>
<accession>A0A934VNJ8</accession>
<evidence type="ECO:0000313" key="2">
    <source>
        <dbReference type="EMBL" id="MBK1835382.1"/>
    </source>
</evidence>
<dbReference type="GO" id="GO:0006313">
    <property type="term" value="P:DNA transposition"/>
    <property type="evidence" value="ECO:0007669"/>
    <property type="project" value="InterPro"/>
</dbReference>